<feature type="compositionally biased region" description="Gly residues" evidence="1">
    <location>
        <begin position="79"/>
        <end position="93"/>
    </location>
</feature>
<keyword evidence="3" id="KW-1185">Reference proteome</keyword>
<sequence>MPPTFSYTSTSSSSFSTSYRTSSSSSSSNAGPRTVSQTHESHSTPAGTATRTTNSRTGKPTVQETRYFDGKGREVVGGRIEGAGSGYGGGFGSRGVESGGVDRRIEDVSDESDADRVYRERMEEEYAKREGGA</sequence>
<organism evidence="2 3">
    <name type="scientific">Saccharata proteae CBS 121410</name>
    <dbReference type="NCBI Taxonomy" id="1314787"/>
    <lineage>
        <taxon>Eukaryota</taxon>
        <taxon>Fungi</taxon>
        <taxon>Dikarya</taxon>
        <taxon>Ascomycota</taxon>
        <taxon>Pezizomycotina</taxon>
        <taxon>Dothideomycetes</taxon>
        <taxon>Dothideomycetes incertae sedis</taxon>
        <taxon>Botryosphaeriales</taxon>
        <taxon>Saccharataceae</taxon>
        <taxon>Saccharata</taxon>
    </lineage>
</organism>
<feature type="compositionally biased region" description="Basic and acidic residues" evidence="1">
    <location>
        <begin position="66"/>
        <end position="76"/>
    </location>
</feature>
<dbReference type="OrthoDB" id="4161095at2759"/>
<reference evidence="2" key="1">
    <citation type="journal article" date="2020" name="Stud. Mycol.">
        <title>101 Dothideomycetes genomes: a test case for predicting lifestyles and emergence of pathogens.</title>
        <authorList>
            <person name="Haridas S."/>
            <person name="Albert R."/>
            <person name="Binder M."/>
            <person name="Bloem J."/>
            <person name="Labutti K."/>
            <person name="Salamov A."/>
            <person name="Andreopoulos B."/>
            <person name="Baker S."/>
            <person name="Barry K."/>
            <person name="Bills G."/>
            <person name="Bluhm B."/>
            <person name="Cannon C."/>
            <person name="Castanera R."/>
            <person name="Culley D."/>
            <person name="Daum C."/>
            <person name="Ezra D."/>
            <person name="Gonzalez J."/>
            <person name="Henrissat B."/>
            <person name="Kuo A."/>
            <person name="Liang C."/>
            <person name="Lipzen A."/>
            <person name="Lutzoni F."/>
            <person name="Magnuson J."/>
            <person name="Mondo S."/>
            <person name="Nolan M."/>
            <person name="Ohm R."/>
            <person name="Pangilinan J."/>
            <person name="Park H.-J."/>
            <person name="Ramirez L."/>
            <person name="Alfaro M."/>
            <person name="Sun H."/>
            <person name="Tritt A."/>
            <person name="Yoshinaga Y."/>
            <person name="Zwiers L.-H."/>
            <person name="Turgeon B."/>
            <person name="Goodwin S."/>
            <person name="Spatafora J."/>
            <person name="Crous P."/>
            <person name="Grigoriev I."/>
        </authorList>
    </citation>
    <scope>NUCLEOTIDE SEQUENCE</scope>
    <source>
        <strain evidence="2">CBS 121410</strain>
    </source>
</reference>
<protein>
    <submittedName>
        <fullName evidence="2">Uncharacterized protein</fullName>
    </submittedName>
</protein>
<dbReference type="EMBL" id="ML978714">
    <property type="protein sequence ID" value="KAF2089373.1"/>
    <property type="molecule type" value="Genomic_DNA"/>
</dbReference>
<feature type="compositionally biased region" description="Polar residues" evidence="1">
    <location>
        <begin position="29"/>
        <end position="64"/>
    </location>
</feature>
<dbReference type="Proteomes" id="UP000799776">
    <property type="component" value="Unassembled WGS sequence"/>
</dbReference>
<gene>
    <name evidence="2" type="ORF">K490DRAFT_63510</name>
</gene>
<name>A0A6A5YCY1_9PEZI</name>
<evidence type="ECO:0000256" key="1">
    <source>
        <dbReference type="SAM" id="MobiDB-lite"/>
    </source>
</evidence>
<dbReference type="AlphaFoldDB" id="A0A6A5YCY1"/>
<feature type="region of interest" description="Disordered" evidence="1">
    <location>
        <begin position="1"/>
        <end position="100"/>
    </location>
</feature>
<evidence type="ECO:0000313" key="2">
    <source>
        <dbReference type="EMBL" id="KAF2089373.1"/>
    </source>
</evidence>
<proteinExistence type="predicted"/>
<accession>A0A6A5YCY1</accession>
<feature type="compositionally biased region" description="Low complexity" evidence="1">
    <location>
        <begin position="1"/>
        <end position="28"/>
    </location>
</feature>
<evidence type="ECO:0000313" key="3">
    <source>
        <dbReference type="Proteomes" id="UP000799776"/>
    </source>
</evidence>